<organism evidence="11 12">
    <name type="scientific">Novacetimonas hansenii ATCC 23769</name>
    <dbReference type="NCBI Taxonomy" id="714995"/>
    <lineage>
        <taxon>Bacteria</taxon>
        <taxon>Pseudomonadati</taxon>
        <taxon>Pseudomonadota</taxon>
        <taxon>Alphaproteobacteria</taxon>
        <taxon>Acetobacterales</taxon>
        <taxon>Acetobacteraceae</taxon>
        <taxon>Novacetimonas</taxon>
    </lineage>
</organism>
<evidence type="ECO:0000256" key="10">
    <source>
        <dbReference type="SAM" id="Phobius"/>
    </source>
</evidence>
<feature type="transmembrane region" description="Helical" evidence="10">
    <location>
        <begin position="209"/>
        <end position="227"/>
    </location>
</feature>
<sequence length="313" mass="33331">MEEGGMNTLPASSSPATAPHTQEDRPLSGAAHPDHPLHWTLYGCEMVATATLMICGVISVAVLTAPQGAVGAFLAPHPIIQIALCGLFFGLSGTVAAMTPFGRVSGAHVNPSVSLAFALSGKLGWVDLCGYVIAQMVGACLGTWLLAYAAVLFPSWGHLVTTAGYAATVPAPHVSIMWPLMTELVLTALLILMLYGLAGHPRFKELTPWAGGLFFLLLNPVSAWLSGNSSNLARSFAPALFSGQWTSFWIYAIGPFVGASLSVLAIRMRLFGHLEVEEARLVNFGHHGRVPSLFHPMRRHAERQEAKIQGKEG</sequence>
<dbReference type="GO" id="GO:0015250">
    <property type="term" value="F:water channel activity"/>
    <property type="evidence" value="ECO:0007669"/>
    <property type="project" value="TreeGrafter"/>
</dbReference>
<feature type="transmembrane region" description="Helical" evidence="10">
    <location>
        <begin position="132"/>
        <end position="156"/>
    </location>
</feature>
<keyword evidence="4" id="KW-1003">Cell membrane</keyword>
<dbReference type="SUPFAM" id="SSF81338">
    <property type="entry name" value="Aquaporin-like"/>
    <property type="match status" value="1"/>
</dbReference>
<feature type="transmembrane region" description="Helical" evidence="10">
    <location>
        <begin position="107"/>
        <end position="125"/>
    </location>
</feature>
<dbReference type="AlphaFoldDB" id="D5QAE6"/>
<feature type="transmembrane region" description="Helical" evidence="10">
    <location>
        <begin position="78"/>
        <end position="101"/>
    </location>
</feature>
<feature type="region of interest" description="Disordered" evidence="9">
    <location>
        <begin position="1"/>
        <end position="30"/>
    </location>
</feature>
<dbReference type="PANTHER" id="PTHR19139">
    <property type="entry name" value="AQUAPORIN TRANSPORTER"/>
    <property type="match status" value="1"/>
</dbReference>
<accession>D5QAE6</accession>
<dbReference type="InterPro" id="IPR000425">
    <property type="entry name" value="MIP"/>
</dbReference>
<dbReference type="PROSITE" id="PS00221">
    <property type="entry name" value="MIP"/>
    <property type="match status" value="1"/>
</dbReference>
<comment type="caution">
    <text evidence="11">The sequence shown here is derived from an EMBL/GenBank/DDBJ whole genome shotgun (WGS) entry which is preliminary data.</text>
</comment>
<proteinExistence type="inferred from homology"/>
<keyword evidence="3 8" id="KW-0813">Transport</keyword>
<reference evidence="11 12" key="1">
    <citation type="journal article" date="2010" name="J. Bacteriol.">
        <title>Genome sequence of a cellulose-producing bacterium, Gluconacetobacter hansenii ATCC 23769.</title>
        <authorList>
            <person name="Iyer P.R."/>
            <person name="Geib S.M."/>
            <person name="Catchmark J."/>
            <person name="Kao T.H."/>
            <person name="Tien M."/>
        </authorList>
    </citation>
    <scope>NUCLEOTIDE SEQUENCE [LARGE SCALE GENOMIC DNA]</scope>
    <source>
        <strain evidence="11 12">ATCC 23769</strain>
    </source>
</reference>
<dbReference type="GO" id="GO:0005886">
    <property type="term" value="C:plasma membrane"/>
    <property type="evidence" value="ECO:0007669"/>
    <property type="project" value="UniProtKB-SubCell"/>
</dbReference>
<feature type="compositionally biased region" description="Basic and acidic residues" evidence="9">
    <location>
        <begin position="21"/>
        <end position="30"/>
    </location>
</feature>
<feature type="transmembrane region" description="Helical" evidence="10">
    <location>
        <begin position="46"/>
        <end position="66"/>
    </location>
</feature>
<evidence type="ECO:0000256" key="6">
    <source>
        <dbReference type="ARBA" id="ARBA00022989"/>
    </source>
</evidence>
<dbReference type="Proteomes" id="UP000006468">
    <property type="component" value="Chromosome"/>
</dbReference>
<evidence type="ECO:0000256" key="8">
    <source>
        <dbReference type="RuleBase" id="RU000477"/>
    </source>
</evidence>
<feature type="compositionally biased region" description="Polar residues" evidence="9">
    <location>
        <begin position="9"/>
        <end position="20"/>
    </location>
</feature>
<dbReference type="PANTHER" id="PTHR19139:SF199">
    <property type="entry name" value="MIP17260P"/>
    <property type="match status" value="1"/>
</dbReference>
<dbReference type="PRINTS" id="PR00783">
    <property type="entry name" value="MINTRINSICP"/>
</dbReference>
<evidence type="ECO:0000256" key="4">
    <source>
        <dbReference type="ARBA" id="ARBA00022475"/>
    </source>
</evidence>
<evidence type="ECO:0000256" key="1">
    <source>
        <dbReference type="ARBA" id="ARBA00004651"/>
    </source>
</evidence>
<dbReference type="EMBL" id="ADTV01000002">
    <property type="protein sequence ID" value="EFG85998.1"/>
    <property type="molecule type" value="Genomic_DNA"/>
</dbReference>
<evidence type="ECO:0000256" key="3">
    <source>
        <dbReference type="ARBA" id="ARBA00022448"/>
    </source>
</evidence>
<keyword evidence="5 8" id="KW-0812">Transmembrane</keyword>
<evidence type="ECO:0000256" key="2">
    <source>
        <dbReference type="ARBA" id="ARBA00006175"/>
    </source>
</evidence>
<dbReference type="InterPro" id="IPR022357">
    <property type="entry name" value="MIP_CS"/>
</dbReference>
<gene>
    <name evidence="11" type="ORF">GXY_00404</name>
</gene>
<dbReference type="InterPro" id="IPR034294">
    <property type="entry name" value="Aquaporin_transptr"/>
</dbReference>
<dbReference type="Pfam" id="PF00230">
    <property type="entry name" value="MIP"/>
    <property type="match status" value="1"/>
</dbReference>
<protein>
    <submittedName>
        <fullName evidence="11">Major intrinsic protein</fullName>
    </submittedName>
</protein>
<evidence type="ECO:0000256" key="5">
    <source>
        <dbReference type="ARBA" id="ARBA00022692"/>
    </source>
</evidence>
<feature type="transmembrane region" description="Helical" evidence="10">
    <location>
        <begin position="247"/>
        <end position="266"/>
    </location>
</feature>
<comment type="similarity">
    <text evidence="2 8">Belongs to the MIP/aquaporin (TC 1.A.8) family.</text>
</comment>
<dbReference type="HOGENOM" id="CLU_020019_3_2_5"/>
<evidence type="ECO:0000313" key="11">
    <source>
        <dbReference type="EMBL" id="EFG85998.1"/>
    </source>
</evidence>
<keyword evidence="7 10" id="KW-0472">Membrane</keyword>
<dbReference type="InterPro" id="IPR023271">
    <property type="entry name" value="Aquaporin-like"/>
</dbReference>
<evidence type="ECO:0000256" key="9">
    <source>
        <dbReference type="SAM" id="MobiDB-lite"/>
    </source>
</evidence>
<evidence type="ECO:0000313" key="12">
    <source>
        <dbReference type="Proteomes" id="UP000006468"/>
    </source>
</evidence>
<feature type="transmembrane region" description="Helical" evidence="10">
    <location>
        <begin position="176"/>
        <end position="197"/>
    </location>
</feature>
<comment type="subcellular location">
    <subcellularLocation>
        <location evidence="1">Cell membrane</location>
        <topology evidence="1">Multi-pass membrane protein</topology>
    </subcellularLocation>
</comment>
<dbReference type="Gene3D" id="1.20.1080.10">
    <property type="entry name" value="Glycerol uptake facilitator protein"/>
    <property type="match status" value="1"/>
</dbReference>
<evidence type="ECO:0000256" key="7">
    <source>
        <dbReference type="ARBA" id="ARBA00023136"/>
    </source>
</evidence>
<name>D5QAE6_NOVHA</name>
<keyword evidence="6 10" id="KW-1133">Transmembrane helix</keyword>